<evidence type="ECO:0000313" key="4">
    <source>
        <dbReference type="Proteomes" id="UP001243856"/>
    </source>
</evidence>
<dbReference type="RefSeq" id="WP_018121516.1">
    <property type="nucleotide sequence ID" value="NZ_CBCRTU010000013.1"/>
</dbReference>
<dbReference type="Proteomes" id="UP001243856">
    <property type="component" value="Unassembled WGS sequence"/>
</dbReference>
<evidence type="ECO:0000256" key="1">
    <source>
        <dbReference type="ARBA" id="ARBA00038310"/>
    </source>
</evidence>
<dbReference type="GeneID" id="64187855"/>
<dbReference type="InterPro" id="IPR052350">
    <property type="entry name" value="Metallo-dep_Lactonases"/>
</dbReference>
<keyword evidence="4" id="KW-1185">Reference proteome</keyword>
<dbReference type="PANTHER" id="PTHR43569">
    <property type="entry name" value="AMIDOHYDROLASE"/>
    <property type="match status" value="1"/>
</dbReference>
<gene>
    <name evidence="3" type="ORF">QPX45_01855</name>
</gene>
<dbReference type="EMBL" id="JASNVK010000002">
    <property type="protein sequence ID" value="MDK4300002.1"/>
    <property type="molecule type" value="Genomic_DNA"/>
</dbReference>
<sequence>MTNLKIFDSHIHVWDLEAQRLDWLRSVDSVLHRSFSFADLKHAYADVGKNGLADVELAGAVHIEADVADPADEDARIKALLSHEPLIQGFVTHSHLQKNMHVTPGAVGVREVLHNDDIARGRCLESSFTAGCRNLSSQAKVFDLCIRTPELTDFHATYEDCANLRVVIDHCGNAQRLDDAFAANMRALAEYPNVYCKLSGLSYDSPTDAYQLLEFLGKIFGPQRLMFASNWPVIGLYSDLYTHISALREVFGDDPRVFSDTARDVYNLEGN</sequence>
<reference evidence="3 4" key="1">
    <citation type="submission" date="2023-05" db="EMBL/GenBank/DDBJ databases">
        <title>Metabolic capabilities are highly conserved among human nasal-associated Corynebacterium species in pangenomic analyses.</title>
        <authorList>
            <person name="Tran T.H."/>
            <person name="Roberts A.Q."/>
            <person name="Escapa I.F."/>
            <person name="Gao W."/>
            <person name="Conlan S."/>
            <person name="Kong H."/>
            <person name="Segre J.A."/>
            <person name="Kelly M.S."/>
            <person name="Lemon K.P."/>
        </authorList>
    </citation>
    <scope>NUCLEOTIDE SEQUENCE [LARGE SCALE GENOMIC DNA]</scope>
    <source>
        <strain evidence="3 4">KPL2811</strain>
    </source>
</reference>
<dbReference type="SUPFAM" id="SSF51556">
    <property type="entry name" value="Metallo-dependent hydrolases"/>
    <property type="match status" value="1"/>
</dbReference>
<dbReference type="PANTHER" id="PTHR43569:SF2">
    <property type="entry name" value="AMIDOHYDROLASE-RELATED DOMAIN-CONTAINING PROTEIN"/>
    <property type="match status" value="1"/>
</dbReference>
<evidence type="ECO:0000259" key="2">
    <source>
        <dbReference type="Pfam" id="PF04909"/>
    </source>
</evidence>
<accession>A0ABT7FZV3</accession>
<dbReference type="InterPro" id="IPR006680">
    <property type="entry name" value="Amidohydro-rel"/>
</dbReference>
<feature type="domain" description="Amidohydrolase-related" evidence="2">
    <location>
        <begin position="143"/>
        <end position="268"/>
    </location>
</feature>
<dbReference type="Pfam" id="PF04909">
    <property type="entry name" value="Amidohydro_2"/>
    <property type="match status" value="1"/>
</dbReference>
<dbReference type="Gene3D" id="3.20.20.140">
    <property type="entry name" value="Metal-dependent hydrolases"/>
    <property type="match status" value="1"/>
</dbReference>
<evidence type="ECO:0000313" key="3">
    <source>
        <dbReference type="EMBL" id="MDK4300002.1"/>
    </source>
</evidence>
<comment type="similarity">
    <text evidence="1">Belongs to the metallo-dependent hydrolases superfamily.</text>
</comment>
<comment type="caution">
    <text evidence="3">The sequence shown here is derived from an EMBL/GenBank/DDBJ whole genome shotgun (WGS) entry which is preliminary data.</text>
</comment>
<organism evidence="3 4">
    <name type="scientific">Corynebacterium propinquum</name>
    <dbReference type="NCBI Taxonomy" id="43769"/>
    <lineage>
        <taxon>Bacteria</taxon>
        <taxon>Bacillati</taxon>
        <taxon>Actinomycetota</taxon>
        <taxon>Actinomycetes</taxon>
        <taxon>Mycobacteriales</taxon>
        <taxon>Corynebacteriaceae</taxon>
        <taxon>Corynebacterium</taxon>
    </lineage>
</organism>
<name>A0ABT7FZV3_9CORY</name>
<protein>
    <submittedName>
        <fullName evidence="3">Amidohydrolase family protein</fullName>
    </submittedName>
</protein>
<proteinExistence type="inferred from homology"/>
<dbReference type="InterPro" id="IPR032466">
    <property type="entry name" value="Metal_Hydrolase"/>
</dbReference>